<sequence length="143" mass="15958">MENDCFPPACEQDLIDKLLFPFINQGLSLTKEMEMTVRRVNKKAKKAKKQPLLHAELINEASEVKAPTIKLLAMTNKPGPDGTQSLSHFETTEDLLEPGNFFCTPEMVIKLVGSDLQTIQLLNAASKLTQAAQRKLTKSFNEL</sequence>
<dbReference type="EMBL" id="LZEU01000001">
    <property type="protein sequence ID" value="MBC9251209.1"/>
    <property type="molecule type" value="Genomic_DNA"/>
</dbReference>
<dbReference type="RefSeq" id="WP_187806571.1">
    <property type="nucleotide sequence ID" value="NZ_LZEU01000001.1"/>
</dbReference>
<keyword evidence="2" id="KW-1185">Reference proteome</keyword>
<name>A0ABR7S2C4_AQUAC</name>
<reference evidence="1 2" key="1">
    <citation type="submission" date="2016-06" db="EMBL/GenBank/DDBJ databases">
        <authorList>
            <person name="Ramos C."/>
            <person name="Pintado A."/>
            <person name="Crespo-Gomez J.I."/>
        </authorList>
    </citation>
    <scope>NUCLEOTIDE SEQUENCE [LARGE SCALE GENOMIC DNA]</scope>
    <source>
        <strain evidence="1 2">AVO110</strain>
    </source>
</reference>
<dbReference type="Proteomes" id="UP000744555">
    <property type="component" value="Unassembled WGS sequence"/>
</dbReference>
<gene>
    <name evidence="1" type="ORF">A9179_13065</name>
</gene>
<proteinExistence type="predicted"/>
<evidence type="ECO:0000313" key="1">
    <source>
        <dbReference type="EMBL" id="MBC9251209.1"/>
    </source>
</evidence>
<accession>A0ABR7S2C4</accession>
<protein>
    <submittedName>
        <fullName evidence="1">Uncharacterized protein</fullName>
    </submittedName>
</protein>
<organism evidence="1 2">
    <name type="scientific">Aquipseudomonas alcaligenes</name>
    <name type="common">Pseudomonas alcaligenes</name>
    <dbReference type="NCBI Taxonomy" id="43263"/>
    <lineage>
        <taxon>Bacteria</taxon>
        <taxon>Pseudomonadati</taxon>
        <taxon>Pseudomonadota</taxon>
        <taxon>Gammaproteobacteria</taxon>
        <taxon>Pseudomonadales</taxon>
        <taxon>Pseudomonadaceae</taxon>
        <taxon>Aquipseudomonas</taxon>
    </lineage>
</organism>
<evidence type="ECO:0000313" key="2">
    <source>
        <dbReference type="Proteomes" id="UP000744555"/>
    </source>
</evidence>
<comment type="caution">
    <text evidence="1">The sequence shown here is derived from an EMBL/GenBank/DDBJ whole genome shotgun (WGS) entry which is preliminary data.</text>
</comment>